<dbReference type="RefSeq" id="WP_108973079.1">
    <property type="nucleotide sequence ID" value="NZ_CP022188.1"/>
</dbReference>
<evidence type="ECO:0000313" key="1">
    <source>
        <dbReference type="EMBL" id="AWI79895.1"/>
    </source>
</evidence>
<organism evidence="1 2">
    <name type="scientific">Parazoarcus communis</name>
    <dbReference type="NCBI Taxonomy" id="41977"/>
    <lineage>
        <taxon>Bacteria</taxon>
        <taxon>Pseudomonadati</taxon>
        <taxon>Pseudomonadota</taxon>
        <taxon>Betaproteobacteria</taxon>
        <taxon>Rhodocyclales</taxon>
        <taxon>Zoogloeaceae</taxon>
        <taxon>Parazoarcus</taxon>
    </lineage>
</organism>
<gene>
    <name evidence="1" type="ORF">CEW87_11245</name>
</gene>
<dbReference type="AlphaFoldDB" id="A0A2U8H501"/>
<proteinExistence type="predicted"/>
<accession>A0A2U8H501</accession>
<sequence length="73" mass="8632">MATAIKHPHLSIVQFFKEPLQFLQQRSEIMINLTYLVNPCFRFISITAETTKTEIRFKNTCKNNRFPAITPFR</sequence>
<name>A0A2U8H501_9RHOO</name>
<dbReference type="OrthoDB" id="9202545at2"/>
<dbReference type="Proteomes" id="UP000244902">
    <property type="component" value="Chromosome"/>
</dbReference>
<evidence type="ECO:0000313" key="2">
    <source>
        <dbReference type="Proteomes" id="UP000244902"/>
    </source>
</evidence>
<dbReference type="EMBL" id="CP022188">
    <property type="protein sequence ID" value="AWI79895.1"/>
    <property type="molecule type" value="Genomic_DNA"/>
</dbReference>
<protein>
    <submittedName>
        <fullName evidence="1">Uncharacterized protein</fullName>
    </submittedName>
</protein>
<reference evidence="1 2" key="1">
    <citation type="submission" date="2017-06" db="EMBL/GenBank/DDBJ databases">
        <title>Azoarcus sp. TSNA42 complete genome sequence.</title>
        <authorList>
            <person name="Woo J.-H."/>
            <person name="Kim H.-S."/>
        </authorList>
    </citation>
    <scope>NUCLEOTIDE SEQUENCE [LARGE SCALE GENOMIC DNA]</scope>
    <source>
        <strain evidence="1 2">TSNA42</strain>
    </source>
</reference>